<evidence type="ECO:0000313" key="1">
    <source>
        <dbReference type="EMBL" id="GIY73001.1"/>
    </source>
</evidence>
<gene>
    <name evidence="1" type="ORF">CEXT_552581</name>
</gene>
<evidence type="ECO:0000313" key="2">
    <source>
        <dbReference type="Proteomes" id="UP001054945"/>
    </source>
</evidence>
<name>A0AAV4VS04_CAEEX</name>
<keyword evidence="2" id="KW-1185">Reference proteome</keyword>
<dbReference type="EMBL" id="BPLR01015019">
    <property type="protein sequence ID" value="GIY73001.1"/>
    <property type="molecule type" value="Genomic_DNA"/>
</dbReference>
<sequence length="102" mass="11491">MGIYTNEYNHSTKHHGKSACPTRTAPDLSNLLSLFWSCRPHEPSYLAPSVAFASVSFIVLTSVHSLPCGMFLLLSHLANTVAIEFRHLFLTFFVTCKLLLHW</sequence>
<protein>
    <submittedName>
        <fullName evidence="1">Uncharacterized protein</fullName>
    </submittedName>
</protein>
<comment type="caution">
    <text evidence="1">The sequence shown here is derived from an EMBL/GenBank/DDBJ whole genome shotgun (WGS) entry which is preliminary data.</text>
</comment>
<accession>A0AAV4VS04</accession>
<dbReference type="Proteomes" id="UP001054945">
    <property type="component" value="Unassembled WGS sequence"/>
</dbReference>
<proteinExistence type="predicted"/>
<dbReference type="AlphaFoldDB" id="A0AAV4VS04"/>
<organism evidence="1 2">
    <name type="scientific">Caerostris extrusa</name>
    <name type="common">Bark spider</name>
    <name type="synonym">Caerostris bankana</name>
    <dbReference type="NCBI Taxonomy" id="172846"/>
    <lineage>
        <taxon>Eukaryota</taxon>
        <taxon>Metazoa</taxon>
        <taxon>Ecdysozoa</taxon>
        <taxon>Arthropoda</taxon>
        <taxon>Chelicerata</taxon>
        <taxon>Arachnida</taxon>
        <taxon>Araneae</taxon>
        <taxon>Araneomorphae</taxon>
        <taxon>Entelegynae</taxon>
        <taxon>Araneoidea</taxon>
        <taxon>Araneidae</taxon>
        <taxon>Caerostris</taxon>
    </lineage>
</organism>
<reference evidence="1 2" key="1">
    <citation type="submission" date="2021-06" db="EMBL/GenBank/DDBJ databases">
        <title>Caerostris extrusa draft genome.</title>
        <authorList>
            <person name="Kono N."/>
            <person name="Arakawa K."/>
        </authorList>
    </citation>
    <scope>NUCLEOTIDE SEQUENCE [LARGE SCALE GENOMIC DNA]</scope>
</reference>